<comment type="caution">
    <text evidence="1">The sequence shown here is derived from an EMBL/GenBank/DDBJ whole genome shotgun (WGS) entry which is preliminary data.</text>
</comment>
<proteinExistence type="predicted"/>
<protein>
    <submittedName>
        <fullName evidence="1">Uncharacterized protein</fullName>
    </submittedName>
</protein>
<evidence type="ECO:0000313" key="2">
    <source>
        <dbReference type="Proteomes" id="UP000828048"/>
    </source>
</evidence>
<dbReference type="Proteomes" id="UP000828048">
    <property type="component" value="Chromosome 2"/>
</dbReference>
<name>A0ACB7X2Y3_9ERIC</name>
<evidence type="ECO:0000313" key="1">
    <source>
        <dbReference type="EMBL" id="KAH7835016.1"/>
    </source>
</evidence>
<organism evidence="1 2">
    <name type="scientific">Vaccinium darrowii</name>
    <dbReference type="NCBI Taxonomy" id="229202"/>
    <lineage>
        <taxon>Eukaryota</taxon>
        <taxon>Viridiplantae</taxon>
        <taxon>Streptophyta</taxon>
        <taxon>Embryophyta</taxon>
        <taxon>Tracheophyta</taxon>
        <taxon>Spermatophyta</taxon>
        <taxon>Magnoliopsida</taxon>
        <taxon>eudicotyledons</taxon>
        <taxon>Gunneridae</taxon>
        <taxon>Pentapetalae</taxon>
        <taxon>asterids</taxon>
        <taxon>Ericales</taxon>
        <taxon>Ericaceae</taxon>
        <taxon>Vaccinioideae</taxon>
        <taxon>Vaccinieae</taxon>
        <taxon>Vaccinium</taxon>
    </lineage>
</organism>
<gene>
    <name evidence="1" type="ORF">Vadar_022072</name>
</gene>
<reference evidence="1 2" key="1">
    <citation type="journal article" date="2021" name="Hortic Res">
        <title>High-quality reference genome and annotation aids understanding of berry development for evergreen blueberry (Vaccinium darrowii).</title>
        <authorList>
            <person name="Yu J."/>
            <person name="Hulse-Kemp A.M."/>
            <person name="Babiker E."/>
            <person name="Staton M."/>
        </authorList>
    </citation>
    <scope>NUCLEOTIDE SEQUENCE [LARGE SCALE GENOMIC DNA]</scope>
    <source>
        <strain evidence="2">cv. NJ 8807/NJ 8810</strain>
        <tissue evidence="1">Young leaf</tissue>
    </source>
</reference>
<sequence>MAPETKTPSNDVWVGNLSSEVTDSDLKNLFSKYGNVHSVTAPTPSRNYAFVYFNRIEDAKAAVKGLQGSVLRGNEIRINFSKPAKPCRSLWVSGISPSVTMETLLEEFLKFGKIQEFKFSRDHKTAHVDYFRLEDASEALKGMNGKQIYSDKIRVDFLRPHTSKRENFSGNLDPREGQFLSQSMVLLDSPRMPQDVRNYSELSKRQQGRLLDDAKISIMYSSSDVGGSKDYARFHSATQWPGTDVLSTESSYQSSHMDMSSYDMIPNTLTGHVPFRDMVHKLHDSNPNSLIGSQNWRTPSPAPVMLPSPSLHVKQPIGPVPGAGDVINVSQLQRKPKRSRIETVWPVFGSASPSKALEDRPMGLCQFGHERDYKWRCIIAKGGTSVCRARCIPVGKGIESEIPDVVNCSAKIDLDVLLAKHFTEAMGCNVVYFLPDSEEDVGSYTEFLQYLGVKNLAEVAIFDDGTALFFVPPSDVLSKVLKLPSPKCLYGVILNSRQNPSSTSMQPQSQSHYMNRQQRPPLPLSTEVDRGLLPKDSKFDCQGNTLTTHQLHESENQFNPQGQFSQLHTYTTSLNTSRSSSTVVTGNPQFQDPAFNLPQQGAISSRPLSTFGIPSQGGQHQYELPENVDKDFRIVEQTDFLGSYCSSSSQQRENSITRVYDTSAVQTYTAMPLAADKGSSALGNQLQNPQSAGNGASQRTSEGEDNKYQRYMATVELAANILRERQKQQQSSNQAGKGCATPKQDFHQLALSIFWRTKLDGQPGNVLWMGYPPSVCIDEQMLHNVMMMFGEVETIMSFPSHDFSCGEFRSVMHGVRKDCRGLLCVELEVWMMHGMRKTDCRGDLLTCQALFWLLINCMKQRINLIAKDNFLSLAHQDVHQGWQPVAHNFKILLLTCHNKAIEYLWNPFTRWTTSVWST</sequence>
<dbReference type="EMBL" id="CM037152">
    <property type="protein sequence ID" value="KAH7835016.1"/>
    <property type="molecule type" value="Genomic_DNA"/>
</dbReference>
<accession>A0ACB7X2Y3</accession>
<keyword evidence="2" id="KW-1185">Reference proteome</keyword>